<dbReference type="Gene3D" id="1.10.10.10">
    <property type="entry name" value="Winged helix-like DNA-binding domain superfamily/Winged helix DNA-binding domain"/>
    <property type="match status" value="1"/>
</dbReference>
<protein>
    <submittedName>
        <fullName evidence="8">PLP-dependent aminotransferase family protein</fullName>
    </submittedName>
</protein>
<dbReference type="EMBL" id="JBHTOI010000005">
    <property type="protein sequence ID" value="MFD1417611.1"/>
    <property type="molecule type" value="Genomic_DNA"/>
</dbReference>
<dbReference type="InterPro" id="IPR015422">
    <property type="entry name" value="PyrdxlP-dep_Trfase_small"/>
</dbReference>
<keyword evidence="6" id="KW-0804">Transcription</keyword>
<evidence type="ECO:0000256" key="2">
    <source>
        <dbReference type="ARBA" id="ARBA00022576"/>
    </source>
</evidence>
<dbReference type="RefSeq" id="WP_125674605.1">
    <property type="nucleotide sequence ID" value="NZ_JBHTOI010000005.1"/>
</dbReference>
<dbReference type="SUPFAM" id="SSF53383">
    <property type="entry name" value="PLP-dependent transferases"/>
    <property type="match status" value="1"/>
</dbReference>
<dbReference type="InterPro" id="IPR000524">
    <property type="entry name" value="Tscrpt_reg_HTH_GntR"/>
</dbReference>
<dbReference type="SMART" id="SM00345">
    <property type="entry name" value="HTH_GNTR"/>
    <property type="match status" value="1"/>
</dbReference>
<dbReference type="CDD" id="cd00609">
    <property type="entry name" value="AAT_like"/>
    <property type="match status" value="1"/>
</dbReference>
<dbReference type="CDD" id="cd07377">
    <property type="entry name" value="WHTH_GntR"/>
    <property type="match status" value="1"/>
</dbReference>
<comment type="caution">
    <text evidence="8">The sequence shown here is derived from an EMBL/GenBank/DDBJ whole genome shotgun (WGS) entry which is preliminary data.</text>
</comment>
<dbReference type="PANTHER" id="PTHR46577:SF2">
    <property type="entry name" value="TRANSCRIPTIONAL REGULATORY PROTEIN"/>
    <property type="match status" value="1"/>
</dbReference>
<dbReference type="SUPFAM" id="SSF46785">
    <property type="entry name" value="Winged helix' DNA-binding domain"/>
    <property type="match status" value="1"/>
</dbReference>
<dbReference type="Pfam" id="PF00155">
    <property type="entry name" value="Aminotran_1_2"/>
    <property type="match status" value="1"/>
</dbReference>
<evidence type="ECO:0000256" key="3">
    <source>
        <dbReference type="ARBA" id="ARBA00022898"/>
    </source>
</evidence>
<dbReference type="PRINTS" id="PR00035">
    <property type="entry name" value="HTHGNTR"/>
</dbReference>
<dbReference type="Proteomes" id="UP001597251">
    <property type="component" value="Unassembled WGS sequence"/>
</dbReference>
<keyword evidence="5" id="KW-0238">DNA-binding</keyword>
<gene>
    <name evidence="8" type="ORF">ACFQ42_02395</name>
</gene>
<evidence type="ECO:0000256" key="5">
    <source>
        <dbReference type="ARBA" id="ARBA00023125"/>
    </source>
</evidence>
<feature type="domain" description="HTH gntR-type" evidence="7">
    <location>
        <begin position="12"/>
        <end position="80"/>
    </location>
</feature>
<organism evidence="8 9">
    <name type="scientific">Companilactobacillus keshanensis</name>
    <dbReference type="NCBI Taxonomy" id="2486003"/>
    <lineage>
        <taxon>Bacteria</taxon>
        <taxon>Bacillati</taxon>
        <taxon>Bacillota</taxon>
        <taxon>Bacilli</taxon>
        <taxon>Lactobacillales</taxon>
        <taxon>Lactobacillaceae</taxon>
        <taxon>Companilactobacillus</taxon>
    </lineage>
</organism>
<dbReference type="PROSITE" id="PS50949">
    <property type="entry name" value="HTH_GNTR"/>
    <property type="match status" value="1"/>
</dbReference>
<dbReference type="InterPro" id="IPR036390">
    <property type="entry name" value="WH_DNA-bd_sf"/>
</dbReference>
<name>A0ABW4BQX9_9LACO</name>
<dbReference type="InterPro" id="IPR036388">
    <property type="entry name" value="WH-like_DNA-bd_sf"/>
</dbReference>
<keyword evidence="9" id="KW-1185">Reference proteome</keyword>
<keyword evidence="2 8" id="KW-0032">Aminotransferase</keyword>
<keyword evidence="4" id="KW-0805">Transcription regulation</keyword>
<evidence type="ECO:0000313" key="8">
    <source>
        <dbReference type="EMBL" id="MFD1417611.1"/>
    </source>
</evidence>
<proteinExistence type="inferred from homology"/>
<reference evidence="9" key="1">
    <citation type="journal article" date="2019" name="Int. J. Syst. Evol. Microbiol.">
        <title>The Global Catalogue of Microorganisms (GCM) 10K type strain sequencing project: providing services to taxonomists for standard genome sequencing and annotation.</title>
        <authorList>
            <consortium name="The Broad Institute Genomics Platform"/>
            <consortium name="The Broad Institute Genome Sequencing Center for Infectious Disease"/>
            <person name="Wu L."/>
            <person name="Ma J."/>
        </authorList>
    </citation>
    <scope>NUCLEOTIDE SEQUENCE [LARGE SCALE GENOMIC DNA]</scope>
    <source>
        <strain evidence="9">CCM 8936</strain>
    </source>
</reference>
<dbReference type="PANTHER" id="PTHR46577">
    <property type="entry name" value="HTH-TYPE TRANSCRIPTIONAL REGULATORY PROTEIN GABR"/>
    <property type="match status" value="1"/>
</dbReference>
<dbReference type="InterPro" id="IPR015424">
    <property type="entry name" value="PyrdxlP-dep_Trfase"/>
</dbReference>
<keyword evidence="3" id="KW-0663">Pyridoxal phosphate</keyword>
<dbReference type="Gene3D" id="3.40.640.10">
    <property type="entry name" value="Type I PLP-dependent aspartate aminotransferase-like (Major domain)"/>
    <property type="match status" value="1"/>
</dbReference>
<evidence type="ECO:0000256" key="4">
    <source>
        <dbReference type="ARBA" id="ARBA00023015"/>
    </source>
</evidence>
<keyword evidence="2 8" id="KW-0808">Transferase</keyword>
<dbReference type="InterPro" id="IPR004839">
    <property type="entry name" value="Aminotransferase_I/II_large"/>
</dbReference>
<evidence type="ECO:0000259" key="7">
    <source>
        <dbReference type="PROSITE" id="PS50949"/>
    </source>
</evidence>
<evidence type="ECO:0000313" key="9">
    <source>
        <dbReference type="Proteomes" id="UP001597251"/>
    </source>
</evidence>
<comment type="similarity">
    <text evidence="1">In the C-terminal section; belongs to the class-I pyridoxal-phosphate-dependent aminotransferase family.</text>
</comment>
<dbReference type="InterPro" id="IPR015421">
    <property type="entry name" value="PyrdxlP-dep_Trfase_major"/>
</dbReference>
<dbReference type="GO" id="GO:0008483">
    <property type="term" value="F:transaminase activity"/>
    <property type="evidence" value="ECO:0007669"/>
    <property type="project" value="UniProtKB-KW"/>
</dbReference>
<evidence type="ECO:0000256" key="1">
    <source>
        <dbReference type="ARBA" id="ARBA00005384"/>
    </source>
</evidence>
<dbReference type="Pfam" id="PF00392">
    <property type="entry name" value="GntR"/>
    <property type="match status" value="1"/>
</dbReference>
<evidence type="ECO:0000256" key="6">
    <source>
        <dbReference type="ARBA" id="ARBA00023163"/>
    </source>
</evidence>
<accession>A0ABW4BQX9</accession>
<dbReference type="Gene3D" id="3.90.1150.10">
    <property type="entry name" value="Aspartate Aminotransferase, domain 1"/>
    <property type="match status" value="1"/>
</dbReference>
<dbReference type="InterPro" id="IPR051446">
    <property type="entry name" value="HTH_trans_reg/aminotransferase"/>
</dbReference>
<sequence length="468" mass="53334">MINWHDDLPKIKPKYLAITKLIKSLIQEEKLLPGQRLPSERKLAQLFDVDRSTVSRALLELTSAGLLIKKSGSGTYISQLPQIHSLPTRVNWNLFLENNKTNYSLYQNKITQTRALDNGMILDAAGNELPMELIPNLGLLQMNWQNFLLAQKQAQDAGYLPLIQTIGHIHEQKKQLKLTEQTLLITGGAQQSLLLILRSLLRVGDSVAFAQPSYFNSSAIFKTIGVRTFPIPLTDMKMDLNVLEDVILKHRIKLLILNPTFQNPTGDIISLEQRQKILKLCQEYQIAIIEDDVFGWLVDSKDEVQTFKSLAPENVIYISSLSKLLGSSTRIGWIVAPEAIGKRLLQVQKKLDIVPSMLAQVMANLALTDETFNTEINKLTKELSIRRKNVTKILHELKPDWNFKTPKGGFYLWIKQNDPDIFEKLLKKNILVKPGPIYGTTKKDFRFNFANFDIERQQKLRAALTKDK</sequence>